<reference evidence="5 6" key="1">
    <citation type="submission" date="2019-11" db="EMBL/GenBank/DDBJ databases">
        <title>Draft Whole-Genome sequence of the marine photosynthetic bacterium Rhodovulum strictum DSM 11289.</title>
        <authorList>
            <person name="Kyndt J.A."/>
            <person name="Meyer T.E."/>
        </authorList>
    </citation>
    <scope>NUCLEOTIDE SEQUENCE [LARGE SCALE GENOMIC DNA]</scope>
    <source>
        <strain evidence="5 6">DSM 11289</strain>
    </source>
</reference>
<evidence type="ECO:0000256" key="3">
    <source>
        <dbReference type="ARBA" id="ARBA00022840"/>
    </source>
</evidence>
<dbReference type="PANTHER" id="PTHR43023">
    <property type="entry name" value="PROTEIN TRIGALACTOSYLDIACYLGLYCEROL 3, CHLOROPLASTIC"/>
    <property type="match status" value="1"/>
</dbReference>
<evidence type="ECO:0000259" key="4">
    <source>
        <dbReference type="PROSITE" id="PS50893"/>
    </source>
</evidence>
<dbReference type="InterPro" id="IPR017871">
    <property type="entry name" value="ABC_transporter-like_CS"/>
</dbReference>
<evidence type="ECO:0000313" key="6">
    <source>
        <dbReference type="Proteomes" id="UP000466730"/>
    </source>
</evidence>
<dbReference type="SUPFAM" id="SSF52540">
    <property type="entry name" value="P-loop containing nucleoside triphosphate hydrolases"/>
    <property type="match status" value="1"/>
</dbReference>
<dbReference type="OrthoDB" id="9802264at2"/>
<keyword evidence="3 5" id="KW-0067">ATP-binding</keyword>
<keyword evidence="6" id="KW-1185">Reference proteome</keyword>
<dbReference type="PROSITE" id="PS50893">
    <property type="entry name" value="ABC_TRANSPORTER_2"/>
    <property type="match status" value="1"/>
</dbReference>
<proteinExistence type="predicted"/>
<dbReference type="InterPro" id="IPR003439">
    <property type="entry name" value="ABC_transporter-like_ATP-bd"/>
</dbReference>
<dbReference type="Gene3D" id="3.40.50.300">
    <property type="entry name" value="P-loop containing nucleotide triphosphate hydrolases"/>
    <property type="match status" value="1"/>
</dbReference>
<dbReference type="PANTHER" id="PTHR43023:SF3">
    <property type="entry name" value="PROTEIN TRIGALACTOSYLDIACYLGLYCEROL 3, CHLOROPLASTIC"/>
    <property type="match status" value="1"/>
</dbReference>
<dbReference type="AlphaFoldDB" id="A0A844BMH9"/>
<organism evidence="5 6">
    <name type="scientific">Rhodovulum strictum</name>
    <dbReference type="NCBI Taxonomy" id="58314"/>
    <lineage>
        <taxon>Bacteria</taxon>
        <taxon>Pseudomonadati</taxon>
        <taxon>Pseudomonadota</taxon>
        <taxon>Alphaproteobacteria</taxon>
        <taxon>Rhodobacterales</taxon>
        <taxon>Paracoccaceae</taxon>
        <taxon>Rhodovulum</taxon>
    </lineage>
</organism>
<dbReference type="EMBL" id="WJPO01000026">
    <property type="protein sequence ID" value="MRH22202.1"/>
    <property type="molecule type" value="Genomic_DNA"/>
</dbReference>
<keyword evidence="2" id="KW-0547">Nucleotide-binding</keyword>
<dbReference type="PROSITE" id="PS00211">
    <property type="entry name" value="ABC_TRANSPORTER_1"/>
    <property type="match status" value="1"/>
</dbReference>
<dbReference type="RefSeq" id="WP_153749486.1">
    <property type="nucleotide sequence ID" value="NZ_BAAADI010000040.1"/>
</dbReference>
<evidence type="ECO:0000256" key="1">
    <source>
        <dbReference type="ARBA" id="ARBA00022448"/>
    </source>
</evidence>
<gene>
    <name evidence="5" type="ORF">GH815_14515</name>
</gene>
<dbReference type="SMART" id="SM00382">
    <property type="entry name" value="AAA"/>
    <property type="match status" value="1"/>
</dbReference>
<dbReference type="InterPro" id="IPR003593">
    <property type="entry name" value="AAA+_ATPase"/>
</dbReference>
<dbReference type="GO" id="GO:0016887">
    <property type="term" value="F:ATP hydrolysis activity"/>
    <property type="evidence" value="ECO:0007669"/>
    <property type="project" value="InterPro"/>
</dbReference>
<name>A0A844BMH9_9RHOB</name>
<accession>A0A844BMH9</accession>
<protein>
    <submittedName>
        <fullName evidence="5">ATP-binding cassette domain-containing protein</fullName>
    </submittedName>
</protein>
<comment type="caution">
    <text evidence="5">The sequence shown here is derived from an EMBL/GenBank/DDBJ whole genome shotgun (WGS) entry which is preliminary data.</text>
</comment>
<dbReference type="Pfam" id="PF00005">
    <property type="entry name" value="ABC_tran"/>
    <property type="match status" value="1"/>
</dbReference>
<feature type="domain" description="ABC transporter" evidence="4">
    <location>
        <begin position="7"/>
        <end position="244"/>
    </location>
</feature>
<evidence type="ECO:0000256" key="2">
    <source>
        <dbReference type="ARBA" id="ARBA00022741"/>
    </source>
</evidence>
<dbReference type="InterPro" id="IPR027417">
    <property type="entry name" value="P-loop_NTPase"/>
</dbReference>
<evidence type="ECO:0000313" key="5">
    <source>
        <dbReference type="EMBL" id="MRH22202.1"/>
    </source>
</evidence>
<sequence>MDAEAVIEIRGLTNRFGTTVVHEDLSLDVMRGEVLGVVGASGSGKSVLLRSIVGLQTPSAGQITMLGTDVLGASAADRAAASARTGVMFQDGALFSALTVRENVEAPMRERLAVDAPTRAALADLRISMVGLPPEAGDLYPAELSGGMRKRAGLARALSLDPEILFLDEPTAGLDPIGASAFDALLNSLGEALGLTVFLVTHDLDTLQATCDRIAVLAQRRVLVTGTMAEMREVDDPWVQSYFHGPRAHAALGQEAV</sequence>
<dbReference type="Proteomes" id="UP000466730">
    <property type="component" value="Unassembled WGS sequence"/>
</dbReference>
<dbReference type="GO" id="GO:0005524">
    <property type="term" value="F:ATP binding"/>
    <property type="evidence" value="ECO:0007669"/>
    <property type="project" value="UniProtKB-KW"/>
</dbReference>
<keyword evidence="1" id="KW-0813">Transport</keyword>